<dbReference type="InterPro" id="IPR043154">
    <property type="entry name" value="Sec-1-like_dom1"/>
</dbReference>
<comment type="similarity">
    <text evidence="1">Belongs to the STXBP/unc-18/SEC1 family.</text>
</comment>
<feature type="compositionally biased region" description="Low complexity" evidence="2">
    <location>
        <begin position="1216"/>
        <end position="1244"/>
    </location>
</feature>
<dbReference type="Gene3D" id="1.25.40.60">
    <property type="match status" value="1"/>
</dbReference>
<feature type="compositionally biased region" description="Polar residues" evidence="2">
    <location>
        <begin position="962"/>
        <end position="974"/>
    </location>
</feature>
<accession>A0A507DUG3</accession>
<dbReference type="Gene3D" id="3.90.830.10">
    <property type="entry name" value="Syntaxin Binding Protein 1, Chain A, domain 2"/>
    <property type="match status" value="1"/>
</dbReference>
<dbReference type="Gene3D" id="3.40.50.1910">
    <property type="match status" value="1"/>
</dbReference>
<dbReference type="STRING" id="109895.A0A507DUG3"/>
<dbReference type="SUPFAM" id="SSF56815">
    <property type="entry name" value="Sec1/munc18-like (SM) proteins"/>
    <property type="match status" value="1"/>
</dbReference>
<dbReference type="Gene3D" id="3.40.50.2060">
    <property type="match status" value="1"/>
</dbReference>
<dbReference type="InterPro" id="IPR036045">
    <property type="entry name" value="Sec1-like_sf"/>
</dbReference>
<dbReference type="InterPro" id="IPR001619">
    <property type="entry name" value="Sec1-like"/>
</dbReference>
<organism evidence="3 4">
    <name type="scientific">Powellomyces hirtus</name>
    <dbReference type="NCBI Taxonomy" id="109895"/>
    <lineage>
        <taxon>Eukaryota</taxon>
        <taxon>Fungi</taxon>
        <taxon>Fungi incertae sedis</taxon>
        <taxon>Chytridiomycota</taxon>
        <taxon>Chytridiomycota incertae sedis</taxon>
        <taxon>Chytridiomycetes</taxon>
        <taxon>Spizellomycetales</taxon>
        <taxon>Powellomycetaceae</taxon>
        <taxon>Powellomyces</taxon>
    </lineage>
</organism>
<feature type="region of interest" description="Disordered" evidence="2">
    <location>
        <begin position="1191"/>
        <end position="1276"/>
    </location>
</feature>
<proteinExistence type="inferred from homology"/>
<dbReference type="Pfam" id="PF00995">
    <property type="entry name" value="Sec1"/>
    <property type="match status" value="1"/>
</dbReference>
<dbReference type="EMBL" id="QEAQ01000112">
    <property type="protein sequence ID" value="TPX55389.1"/>
    <property type="molecule type" value="Genomic_DNA"/>
</dbReference>
<dbReference type="GO" id="GO:0016192">
    <property type="term" value="P:vesicle-mediated transport"/>
    <property type="evidence" value="ECO:0007669"/>
    <property type="project" value="InterPro"/>
</dbReference>
<feature type="compositionally biased region" description="Polar residues" evidence="2">
    <location>
        <begin position="983"/>
        <end position="1001"/>
    </location>
</feature>
<evidence type="ECO:0000256" key="1">
    <source>
        <dbReference type="ARBA" id="ARBA00009884"/>
    </source>
</evidence>
<reference evidence="3 4" key="1">
    <citation type="journal article" date="2019" name="Sci. Rep.">
        <title>Comparative genomics of chytrid fungi reveal insights into the obligate biotrophic and pathogenic lifestyle of Synchytrium endobioticum.</title>
        <authorList>
            <person name="van de Vossenberg B.T.L.H."/>
            <person name="Warris S."/>
            <person name="Nguyen H.D.T."/>
            <person name="van Gent-Pelzer M.P.E."/>
            <person name="Joly D.L."/>
            <person name="van de Geest H.C."/>
            <person name="Bonants P.J.M."/>
            <person name="Smith D.S."/>
            <person name="Levesque C.A."/>
            <person name="van der Lee T.A.J."/>
        </authorList>
    </citation>
    <scope>NUCLEOTIDE SEQUENCE [LARGE SCALE GENOMIC DNA]</scope>
    <source>
        <strain evidence="3 4">CBS 809.83</strain>
    </source>
</reference>
<feature type="compositionally biased region" description="Polar residues" evidence="2">
    <location>
        <begin position="1266"/>
        <end position="1276"/>
    </location>
</feature>
<feature type="compositionally biased region" description="Polar residues" evidence="2">
    <location>
        <begin position="646"/>
        <end position="655"/>
    </location>
</feature>
<comment type="caution">
    <text evidence="3">The sequence shown here is derived from an EMBL/GenBank/DDBJ whole genome shotgun (WGS) entry which is preliminary data.</text>
</comment>
<name>A0A507DUG3_9FUNG</name>
<keyword evidence="4" id="KW-1185">Reference proteome</keyword>
<evidence type="ECO:0008006" key="5">
    <source>
        <dbReference type="Google" id="ProtNLM"/>
    </source>
</evidence>
<feature type="region of interest" description="Disordered" evidence="2">
    <location>
        <begin position="642"/>
        <end position="1179"/>
    </location>
</feature>
<dbReference type="Proteomes" id="UP000318582">
    <property type="component" value="Unassembled WGS sequence"/>
</dbReference>
<feature type="compositionally biased region" description="Polar residues" evidence="2">
    <location>
        <begin position="1159"/>
        <end position="1178"/>
    </location>
</feature>
<feature type="compositionally biased region" description="Polar residues" evidence="2">
    <location>
        <begin position="922"/>
        <end position="935"/>
    </location>
</feature>
<feature type="compositionally biased region" description="Polar residues" evidence="2">
    <location>
        <begin position="713"/>
        <end position="744"/>
    </location>
</feature>
<dbReference type="AlphaFoldDB" id="A0A507DUG3"/>
<dbReference type="InterPro" id="IPR043127">
    <property type="entry name" value="Sec-1-like_dom3a"/>
</dbReference>
<feature type="compositionally biased region" description="Polar residues" evidence="2">
    <location>
        <begin position="1081"/>
        <end position="1090"/>
    </location>
</feature>
<evidence type="ECO:0000313" key="4">
    <source>
        <dbReference type="Proteomes" id="UP000318582"/>
    </source>
</evidence>
<evidence type="ECO:0000256" key="2">
    <source>
        <dbReference type="SAM" id="MobiDB-lite"/>
    </source>
</evidence>
<evidence type="ECO:0000313" key="3">
    <source>
        <dbReference type="EMBL" id="TPX55389.1"/>
    </source>
</evidence>
<dbReference type="PANTHER" id="PTHR11679">
    <property type="entry name" value="VESICLE PROTEIN SORTING-ASSOCIATED"/>
    <property type="match status" value="1"/>
</dbReference>
<dbReference type="InterPro" id="IPR027482">
    <property type="entry name" value="Sec1-like_dom2"/>
</dbReference>
<feature type="compositionally biased region" description="Basic and acidic residues" evidence="2">
    <location>
        <begin position="693"/>
        <end position="707"/>
    </location>
</feature>
<gene>
    <name evidence="3" type="ORF">PhCBS80983_g05351</name>
</gene>
<feature type="compositionally biased region" description="Polar residues" evidence="2">
    <location>
        <begin position="759"/>
        <end position="774"/>
    </location>
</feature>
<protein>
    <recommendedName>
        <fullName evidence="5">Sec1-like protein</fullName>
    </recommendedName>
</protein>
<sequence length="1276" mass="138011">MPVSLRDAVKKHSLKSVQAPGKWKVLVVEERALRILNSVCDLHDLSDVSVPVTETLTTRKRTPYPDKDAIYLIPPSQECIAALIKDFSGPRPMYSGAHIFCIAALPDSMFDQMKRSPARQYIQTLKEINVDFTPYESQVFHLNDTAAFVNLHDPFDFAQIEGQLEKTAEQMKSIFWTLEDSPIIRYFDPAGDRSSLSAHMAFKLEDAISELKEIDPEWPPESKYSQSQIIVLDRSVDAFSPLIHSLTYQAAVHDLLQVDGTKVTYTKNDANDKAGVHTAVLDESDAIYKEVGHLFIADAWFKILAAKKKLDSDGSNMESSGDALKKIEALKAKLFALPDAQKLLEKIVVHIHLYGEIMQAVVDRQLDLIAGLEQMIATGEAPNSGKIPDTLLDELTGVMEDPNVIPQDKLRLLLTYAAGMEGADSERLAEAAQLGAEIDALRGLDFIKPISANPSLQGALLRYADAGRKQELRKQKKKVADDEPAPYDIHRYTPALKYILNDAAMGKLDSSIFPSTSQHVAPDTNGLKDNTSHLSTNVPGRGKLAPFSGDFQPSWAKKKPPSGTQVNVDFRSNGSRIIVLFVDGISFSEVRAAAEVMKERQREIFVGSTDIVTPEKFIESLRELGATRARPLPLPAVQHKNLAPEPQSTQSSNESLAAFPTPLHPMPSLESRHSSADVTGQREASNHLFAGEDAPKRMSLDSSRDASIRSGDQHLSQRSSVSSIASHTEATPLANSKRSSQSTGGSIGRSDQDVAASSPAITNRVTAEPNQSPPRTLFNRAGPSSPHRRKPTSTSADPSSHVDGKDSSVGGTPPESVNDRIPPAIPVSIPLQDAHVAQRSRSSSSYHALPPFATNEGGNTDHRRASTPGSHAEQPLFQGAPASQCPPSLGNRHSEEELAPIPDPGSQPLRRAQRIDSHRSYKSTTSAETGNNSSAPPVPVLMQQRAESPQPAYPASRPQMPARSTSDMTNTTTYPPRLKSRGQPVTQPSTTNFATSIQSAYSVGAHAHRTEGPSSSPVSAGAYRSGFAEPDLTQHTAPQRKVFAAPHVPPVPTPAPVHNGLGQNVQIRPIEVPHTRPASAGSYTSASSVPHVSAPKAQEPRHHVAYPQPKSFAGPHDQASSTSAPYLPPQQHHPVTASPPAYHLPSQPAYPPHSYASVPASTTSLAGHPSSQSYSTPSYAAAQYSAPRGVYRQGAYRQAPPPQELNQPAAPGNTFSSSPYSQYAQQQQYTAPAPRGHYHQAPAATQPPPPSSQYAYQSGAYPGPQQYGSGAQQQKR</sequence>